<accession>A0A284R4J5</accession>
<reference evidence="3" key="1">
    <citation type="journal article" date="2017" name="Nat. Ecol. Evol.">
        <title>Genome expansion and lineage-specific genetic innovations in the forest pathogenic fungi Armillaria.</title>
        <authorList>
            <person name="Sipos G."/>
            <person name="Prasanna A.N."/>
            <person name="Walter M.C."/>
            <person name="O'Connor E."/>
            <person name="Balint B."/>
            <person name="Krizsan K."/>
            <person name="Kiss B."/>
            <person name="Hess J."/>
            <person name="Varga T."/>
            <person name="Slot J."/>
            <person name="Riley R."/>
            <person name="Boka B."/>
            <person name="Rigling D."/>
            <person name="Barry K."/>
            <person name="Lee J."/>
            <person name="Mihaltcheva S."/>
            <person name="LaButti K."/>
            <person name="Lipzen A."/>
            <person name="Waldron R."/>
            <person name="Moloney N.M."/>
            <person name="Sperisen C."/>
            <person name="Kredics L."/>
            <person name="Vagvoelgyi C."/>
            <person name="Patrignani A."/>
            <person name="Fitzpatrick D."/>
            <person name="Nagy I."/>
            <person name="Doyle S."/>
            <person name="Anderson J.B."/>
            <person name="Grigoriev I.V."/>
            <person name="Gueldener U."/>
            <person name="Muensterkoetter M."/>
            <person name="Nagy L.G."/>
        </authorList>
    </citation>
    <scope>NUCLEOTIDE SEQUENCE [LARGE SCALE GENOMIC DNA]</scope>
    <source>
        <strain evidence="3">C18/9</strain>
    </source>
</reference>
<dbReference type="EMBL" id="FUEG01000004">
    <property type="protein sequence ID" value="SJL03615.1"/>
    <property type="molecule type" value="Genomic_DNA"/>
</dbReference>
<keyword evidence="3" id="KW-1185">Reference proteome</keyword>
<evidence type="ECO:0000313" key="2">
    <source>
        <dbReference type="EMBL" id="SJL03615.1"/>
    </source>
</evidence>
<evidence type="ECO:0000313" key="3">
    <source>
        <dbReference type="Proteomes" id="UP000219338"/>
    </source>
</evidence>
<dbReference type="Proteomes" id="UP000219338">
    <property type="component" value="Unassembled WGS sequence"/>
</dbReference>
<feature type="region of interest" description="Disordered" evidence="1">
    <location>
        <begin position="155"/>
        <end position="179"/>
    </location>
</feature>
<name>A0A284R4J5_ARMOS</name>
<dbReference type="OrthoDB" id="3109335at2759"/>
<feature type="compositionally biased region" description="Acidic residues" evidence="1">
    <location>
        <begin position="160"/>
        <end position="173"/>
    </location>
</feature>
<evidence type="ECO:0000256" key="1">
    <source>
        <dbReference type="SAM" id="MobiDB-lite"/>
    </source>
</evidence>
<protein>
    <submittedName>
        <fullName evidence="2">Uncharacterized protein</fullName>
    </submittedName>
</protein>
<gene>
    <name evidence="2" type="ORF">ARMOST_06972</name>
</gene>
<organism evidence="2 3">
    <name type="scientific">Armillaria ostoyae</name>
    <name type="common">Armillaria root rot fungus</name>
    <dbReference type="NCBI Taxonomy" id="47428"/>
    <lineage>
        <taxon>Eukaryota</taxon>
        <taxon>Fungi</taxon>
        <taxon>Dikarya</taxon>
        <taxon>Basidiomycota</taxon>
        <taxon>Agaricomycotina</taxon>
        <taxon>Agaricomycetes</taxon>
        <taxon>Agaricomycetidae</taxon>
        <taxon>Agaricales</taxon>
        <taxon>Marasmiineae</taxon>
        <taxon>Physalacriaceae</taxon>
        <taxon>Armillaria</taxon>
    </lineage>
</organism>
<proteinExistence type="predicted"/>
<sequence length="204" mass="22853">MESSSMVAESEEEGVPGPSKKMKVEIMGPTENEEELEENKHCIQCCQDGAKCFTRPGSMKTSQSHTCSHCKTKKAACSFNKDNSASITLGGCQLEWQVWKAYLLKHHCKEFLVEDLDPQEEILDGKVRKAWKPYEPDLGIAALDSLFILDNDPKRATTSENEDEDSLESEEELESMRGEEDVLVEGAENVEMMEVVKVVQTVDT</sequence>
<dbReference type="AlphaFoldDB" id="A0A284R4J5"/>
<feature type="region of interest" description="Disordered" evidence="1">
    <location>
        <begin position="1"/>
        <end position="23"/>
    </location>
</feature>